<proteinExistence type="predicted"/>
<comment type="caution">
    <text evidence="3">The sequence shown here is derived from an EMBL/GenBank/DDBJ whole genome shotgun (WGS) entry which is preliminary data.</text>
</comment>
<feature type="compositionally biased region" description="Basic and acidic residues" evidence="1">
    <location>
        <begin position="775"/>
        <end position="805"/>
    </location>
</feature>
<reference evidence="3 4" key="1">
    <citation type="journal article" date="2018" name="MBio">
        <title>Comparative Genomics Reveals the Core Gene Toolbox for the Fungus-Insect Symbiosis.</title>
        <authorList>
            <person name="Wang Y."/>
            <person name="Stata M."/>
            <person name="Wang W."/>
            <person name="Stajich J.E."/>
            <person name="White M.M."/>
            <person name="Moncalvo J.M."/>
        </authorList>
    </citation>
    <scope>NUCLEOTIDE SEQUENCE [LARGE SCALE GENOMIC DNA]</scope>
    <source>
        <strain evidence="3 4">AUS-126-30</strain>
    </source>
</reference>
<feature type="region of interest" description="Disordered" evidence="1">
    <location>
        <begin position="510"/>
        <end position="541"/>
    </location>
</feature>
<keyword evidence="4" id="KW-1185">Reference proteome</keyword>
<feature type="compositionally biased region" description="Basic and acidic residues" evidence="1">
    <location>
        <begin position="522"/>
        <end position="538"/>
    </location>
</feature>
<dbReference type="Proteomes" id="UP000245591">
    <property type="component" value="Unassembled WGS sequence"/>
</dbReference>
<feature type="region of interest" description="Disordered" evidence="1">
    <location>
        <begin position="743"/>
        <end position="1024"/>
    </location>
</feature>
<organism evidence="3 4">
    <name type="scientific">Smittium angustum</name>
    <dbReference type="NCBI Taxonomy" id="133377"/>
    <lineage>
        <taxon>Eukaryota</taxon>
        <taxon>Fungi</taxon>
        <taxon>Fungi incertae sedis</taxon>
        <taxon>Zoopagomycota</taxon>
        <taxon>Kickxellomycotina</taxon>
        <taxon>Harpellomycetes</taxon>
        <taxon>Harpellales</taxon>
        <taxon>Legeriomycetaceae</taxon>
        <taxon>Smittium</taxon>
    </lineage>
</organism>
<feature type="compositionally biased region" description="Basic and acidic residues" evidence="1">
    <location>
        <begin position="867"/>
        <end position="897"/>
    </location>
</feature>
<feature type="transmembrane region" description="Helical" evidence="2">
    <location>
        <begin position="24"/>
        <end position="43"/>
    </location>
</feature>
<feature type="region of interest" description="Disordered" evidence="1">
    <location>
        <begin position="436"/>
        <end position="456"/>
    </location>
</feature>
<name>A0A2U1J000_SMIAN</name>
<dbReference type="EMBL" id="MBFU01000555">
    <property type="protein sequence ID" value="PVZ98386.1"/>
    <property type="molecule type" value="Genomic_DNA"/>
</dbReference>
<dbReference type="AlphaFoldDB" id="A0A2U1J000"/>
<feature type="compositionally biased region" description="Basic and acidic residues" evidence="1">
    <location>
        <begin position="945"/>
        <end position="957"/>
    </location>
</feature>
<keyword evidence="2" id="KW-1133">Transmembrane helix</keyword>
<accession>A0A2U1J000</accession>
<keyword evidence="2" id="KW-0472">Membrane</keyword>
<feature type="compositionally biased region" description="Basic and acidic residues" evidence="1">
    <location>
        <begin position="915"/>
        <end position="939"/>
    </location>
</feature>
<feature type="compositionally biased region" description="Basic and acidic residues" evidence="1">
    <location>
        <begin position="978"/>
        <end position="1016"/>
    </location>
</feature>
<sequence>MASRKNKPASQGHKPVLQNHKNSFFRWLFFRAGMLYVMYAMVFKCYVGKPDPVCYIGNQINDLTFKPALNYARSTSFGKQTVEFYSTQAYPFYYDNIKPAASQSYQIYIEKVHPVVVKISTPVITATKSQALKVQNSIASSYRNSKTIKPFIDSVISRIYGFFDSRIYPITTSINSRVQITIHNYIIPQFQTVRNNYLSPFYKSTLLPLWENRLKPVLSTIGEKLWKLISKDAVPAIRKYSAITLDFIELVVNNYIAPNINKFLNYLTLQYNKSIKPATDILFEKYLKPYFEKYPMLYKVETITINTTKMISKPIQFTFNLFKEVYFLLYEVITGKEHRILKARRIEILRKNAEKEALPKQATTKKAGWVSVDGKWAKEKALAGSEAIVVNAKKAAGWFANQIGNLIAAQQKPETPSPSYIIETVIKGTTVSTKLAPTPTYSKPEHKNVMGTPEANKSVQIQSITSPSSTATEHANKLSIGSESETMYHIQTAINDKNIEDLLLQKSKTESEGISEASLNEEFEKSLEPPEMTEKARDSAPGAMLDVRESMFKVIQPPKELKSEVEIIKEAILEKSLEIPEKIISQLENKISEMIEGKSNLESEHNFETHNNKITIFSTEVSENTVASETPKTQEKSHEIFEEISNSPDEAVLDDIVVDKKLSLHENGSVEPEPIDILVSETTSVESSIKESVIINEPVVVSPEIPENSNLKKGDISEQAENISIEDTLIGGGNLESNKIKEDLEKSDHEYEQKPAEKKENNIDHSGENSITGDNELHNHSSDQPIKDSLDKTLNDDIVSDEHSIDQLLPEYSQSKEYIHEKESVEKVKSNDGDTNEKNKEDISNENNINMRQKPVHVEPEYLQPKESIDEKEKKLEDENSHEKNKEDILKENDINMRQKPVLVELDESVDGDLGNEKDPSLIYAEKDPRKAASDWVKDTKKKISKEIEENRNRENQSRSSQTLVKPKPTETIEDIPLDLKQDDTNKDNKKEAHTPEDVLEKQAKPVENAQAKKDQNIGNNNKRVEHEINETVGAKAAQTPKVTLTLSHTPIPMASVKVIKRKKKQRNN</sequence>
<gene>
    <name evidence="3" type="ORF">BB558_005603</name>
</gene>
<keyword evidence="2" id="KW-0812">Transmembrane</keyword>
<evidence type="ECO:0000313" key="3">
    <source>
        <dbReference type="EMBL" id="PVZ98386.1"/>
    </source>
</evidence>
<evidence type="ECO:0000256" key="2">
    <source>
        <dbReference type="SAM" id="Phobius"/>
    </source>
</evidence>
<evidence type="ECO:0000313" key="4">
    <source>
        <dbReference type="Proteomes" id="UP000245591"/>
    </source>
</evidence>
<feature type="compositionally biased region" description="Basic and acidic residues" evidence="1">
    <location>
        <begin position="817"/>
        <end position="843"/>
    </location>
</feature>
<evidence type="ECO:0000256" key="1">
    <source>
        <dbReference type="SAM" id="MobiDB-lite"/>
    </source>
</evidence>
<protein>
    <submittedName>
        <fullName evidence="3">Uncharacterized protein</fullName>
    </submittedName>
</protein>
<feature type="compositionally biased region" description="Basic and acidic residues" evidence="1">
    <location>
        <begin position="743"/>
        <end position="767"/>
    </location>
</feature>